<keyword evidence="4" id="KW-1185">Reference proteome</keyword>
<dbReference type="RefSeq" id="XP_005648061.1">
    <property type="nucleotide sequence ID" value="XM_005648004.1"/>
</dbReference>
<accession>I0YYP8</accession>
<gene>
    <name evidence="3" type="ORF">COCSUDRAFT_63053</name>
</gene>
<organism evidence="3 4">
    <name type="scientific">Coccomyxa subellipsoidea (strain C-169)</name>
    <name type="common">Green microalga</name>
    <dbReference type="NCBI Taxonomy" id="574566"/>
    <lineage>
        <taxon>Eukaryota</taxon>
        <taxon>Viridiplantae</taxon>
        <taxon>Chlorophyta</taxon>
        <taxon>core chlorophytes</taxon>
        <taxon>Trebouxiophyceae</taxon>
        <taxon>Trebouxiophyceae incertae sedis</taxon>
        <taxon>Coccomyxaceae</taxon>
        <taxon>Coccomyxa</taxon>
        <taxon>Coccomyxa subellipsoidea</taxon>
    </lineage>
</organism>
<dbReference type="OrthoDB" id="10442111at2759"/>
<evidence type="ECO:0000313" key="3">
    <source>
        <dbReference type="EMBL" id="EIE23517.1"/>
    </source>
</evidence>
<feature type="region of interest" description="Disordered" evidence="1">
    <location>
        <begin position="117"/>
        <end position="179"/>
    </location>
</feature>
<dbReference type="EMBL" id="AGSI01000007">
    <property type="protein sequence ID" value="EIE23517.1"/>
    <property type="molecule type" value="Genomic_DNA"/>
</dbReference>
<keyword evidence="2" id="KW-0472">Membrane</keyword>
<dbReference type="AlphaFoldDB" id="I0YYP8"/>
<dbReference type="GeneID" id="17041509"/>
<name>I0YYP8_COCSC</name>
<evidence type="ECO:0000256" key="1">
    <source>
        <dbReference type="SAM" id="MobiDB-lite"/>
    </source>
</evidence>
<dbReference type="KEGG" id="csl:COCSUDRAFT_63053"/>
<protein>
    <submittedName>
        <fullName evidence="3">Uncharacterized protein</fullName>
    </submittedName>
</protein>
<sequence>MVLRDLRAVEPGTPPRDHRSPAKNYPTPEPSANPYQEEPVVGRKWRGSWGGGLLSAPSKRSRCPKPCTVFITILVLLAVLLIGLTIGHFVAPYVRTMTYLHAPAPAPGLEAVPAAAGMDRSGGQDGSSIEGVGIGLQTDYPSTIPADGTSVTPTRNPFLDGAKRQGSGSTTLTPDGQGP</sequence>
<keyword evidence="2" id="KW-0812">Transmembrane</keyword>
<comment type="caution">
    <text evidence="3">The sequence shown here is derived from an EMBL/GenBank/DDBJ whole genome shotgun (WGS) entry which is preliminary data.</text>
</comment>
<evidence type="ECO:0000313" key="4">
    <source>
        <dbReference type="Proteomes" id="UP000007264"/>
    </source>
</evidence>
<feature type="region of interest" description="Disordered" evidence="1">
    <location>
        <begin position="1"/>
        <end position="40"/>
    </location>
</feature>
<evidence type="ECO:0000256" key="2">
    <source>
        <dbReference type="SAM" id="Phobius"/>
    </source>
</evidence>
<proteinExistence type="predicted"/>
<feature type="transmembrane region" description="Helical" evidence="2">
    <location>
        <begin position="69"/>
        <end position="91"/>
    </location>
</feature>
<feature type="compositionally biased region" description="Polar residues" evidence="1">
    <location>
        <begin position="166"/>
        <end position="179"/>
    </location>
</feature>
<keyword evidence="2" id="KW-1133">Transmembrane helix</keyword>
<dbReference type="Proteomes" id="UP000007264">
    <property type="component" value="Unassembled WGS sequence"/>
</dbReference>
<reference evidence="3 4" key="1">
    <citation type="journal article" date="2012" name="Genome Biol.">
        <title>The genome of the polar eukaryotic microalga coccomyxa subellipsoidea reveals traits of cold adaptation.</title>
        <authorList>
            <person name="Blanc G."/>
            <person name="Agarkova I."/>
            <person name="Grimwood J."/>
            <person name="Kuo A."/>
            <person name="Brueggeman A."/>
            <person name="Dunigan D."/>
            <person name="Gurnon J."/>
            <person name="Ladunga I."/>
            <person name="Lindquist E."/>
            <person name="Lucas S."/>
            <person name="Pangilinan J."/>
            <person name="Proschold T."/>
            <person name="Salamov A."/>
            <person name="Schmutz J."/>
            <person name="Weeks D."/>
            <person name="Yamada T."/>
            <person name="Claverie J.M."/>
            <person name="Grigoriev I."/>
            <person name="Van Etten J."/>
            <person name="Lomsadze A."/>
            <person name="Borodovsky M."/>
        </authorList>
    </citation>
    <scope>NUCLEOTIDE SEQUENCE [LARGE SCALE GENOMIC DNA]</scope>
    <source>
        <strain evidence="3 4">C-169</strain>
    </source>
</reference>